<reference evidence="2" key="1">
    <citation type="submission" date="2013-01" db="EMBL/GenBank/DDBJ databases">
        <title>Draft Genome Sequence of a Mulberry Tree, Morus notabilis C.K. Schneid.</title>
        <authorList>
            <person name="He N."/>
            <person name="Zhao S."/>
        </authorList>
    </citation>
    <scope>NUCLEOTIDE SEQUENCE</scope>
</reference>
<name>W9S282_9ROSA</name>
<dbReference type="EMBL" id="KE344882">
    <property type="protein sequence ID" value="EXB83379.1"/>
    <property type="molecule type" value="Genomic_DNA"/>
</dbReference>
<gene>
    <name evidence="1" type="ORF">L484_001987</name>
</gene>
<organism evidence="1 2">
    <name type="scientific">Morus notabilis</name>
    <dbReference type="NCBI Taxonomy" id="981085"/>
    <lineage>
        <taxon>Eukaryota</taxon>
        <taxon>Viridiplantae</taxon>
        <taxon>Streptophyta</taxon>
        <taxon>Embryophyta</taxon>
        <taxon>Tracheophyta</taxon>
        <taxon>Spermatophyta</taxon>
        <taxon>Magnoliopsida</taxon>
        <taxon>eudicotyledons</taxon>
        <taxon>Gunneridae</taxon>
        <taxon>Pentapetalae</taxon>
        <taxon>rosids</taxon>
        <taxon>fabids</taxon>
        <taxon>Rosales</taxon>
        <taxon>Moraceae</taxon>
        <taxon>Moreae</taxon>
        <taxon>Morus</taxon>
    </lineage>
</organism>
<keyword evidence="2" id="KW-1185">Reference proteome</keyword>
<accession>W9S282</accession>
<evidence type="ECO:0000313" key="1">
    <source>
        <dbReference type="EMBL" id="EXB83379.1"/>
    </source>
</evidence>
<evidence type="ECO:0000313" key="2">
    <source>
        <dbReference type="Proteomes" id="UP000030645"/>
    </source>
</evidence>
<dbReference type="Proteomes" id="UP000030645">
    <property type="component" value="Unassembled WGS sequence"/>
</dbReference>
<protein>
    <submittedName>
        <fullName evidence="1">Uncharacterized protein</fullName>
    </submittedName>
</protein>
<sequence length="121" mass="13644">MPSGFAGFGRPSRMLMRRRRKIESLRLPHLVKLKLACRGGSQQFKICNKTLHLELVASLFQKVDVNVDAPNLISFGYDKCLISIGSFKGSKVTGKKEDRPPYIHPVTGFGYPEVIRSIKLR</sequence>
<dbReference type="AlphaFoldDB" id="W9S282"/>
<proteinExistence type="predicted"/>